<reference evidence="1" key="1">
    <citation type="submission" date="2017-07" db="EMBL/GenBank/DDBJ databases">
        <title>Taro Niue Genome Assembly and Annotation.</title>
        <authorList>
            <person name="Atibalentja N."/>
            <person name="Keating K."/>
            <person name="Fields C.J."/>
        </authorList>
    </citation>
    <scope>NUCLEOTIDE SEQUENCE</scope>
    <source>
        <strain evidence="1">Niue_2</strain>
        <tissue evidence="1">Leaf</tissue>
    </source>
</reference>
<gene>
    <name evidence="1" type="ORF">Taro_007599</name>
</gene>
<protein>
    <submittedName>
        <fullName evidence="1">Uncharacterized protein</fullName>
    </submittedName>
</protein>
<organism evidence="1 2">
    <name type="scientific">Colocasia esculenta</name>
    <name type="common">Wild taro</name>
    <name type="synonym">Arum esculentum</name>
    <dbReference type="NCBI Taxonomy" id="4460"/>
    <lineage>
        <taxon>Eukaryota</taxon>
        <taxon>Viridiplantae</taxon>
        <taxon>Streptophyta</taxon>
        <taxon>Embryophyta</taxon>
        <taxon>Tracheophyta</taxon>
        <taxon>Spermatophyta</taxon>
        <taxon>Magnoliopsida</taxon>
        <taxon>Liliopsida</taxon>
        <taxon>Araceae</taxon>
        <taxon>Aroideae</taxon>
        <taxon>Colocasieae</taxon>
        <taxon>Colocasia</taxon>
    </lineage>
</organism>
<name>A0A843TZE4_COLES</name>
<proteinExistence type="predicted"/>
<accession>A0A843TZE4</accession>
<evidence type="ECO:0000313" key="1">
    <source>
        <dbReference type="EMBL" id="MQL75227.1"/>
    </source>
</evidence>
<dbReference type="Proteomes" id="UP000652761">
    <property type="component" value="Unassembled WGS sequence"/>
</dbReference>
<comment type="caution">
    <text evidence="1">The sequence shown here is derived from an EMBL/GenBank/DDBJ whole genome shotgun (WGS) entry which is preliminary data.</text>
</comment>
<keyword evidence="2" id="KW-1185">Reference proteome</keyword>
<sequence>MNIPYNLNLADGASFHERSISAVISSVVNVLPQNASRFCWACWGKELELVDLKKPTSSVLSK</sequence>
<dbReference type="EMBL" id="NMUH01000242">
    <property type="protein sequence ID" value="MQL75227.1"/>
    <property type="molecule type" value="Genomic_DNA"/>
</dbReference>
<dbReference type="AlphaFoldDB" id="A0A843TZE4"/>
<evidence type="ECO:0000313" key="2">
    <source>
        <dbReference type="Proteomes" id="UP000652761"/>
    </source>
</evidence>